<reference evidence="2" key="2">
    <citation type="journal article" date="2015" name="Data Brief">
        <title>Shoot transcriptome of the giant reed, Arundo donax.</title>
        <authorList>
            <person name="Barrero R.A."/>
            <person name="Guerrero F.D."/>
            <person name="Moolhuijzen P."/>
            <person name="Goolsby J.A."/>
            <person name="Tidwell J."/>
            <person name="Bellgard S.E."/>
            <person name="Bellgard M.I."/>
        </authorList>
    </citation>
    <scope>NUCLEOTIDE SEQUENCE</scope>
    <source>
        <tissue evidence="2">Shoot tissue taken approximately 20 cm above the soil surface</tissue>
    </source>
</reference>
<feature type="region of interest" description="Disordered" evidence="1">
    <location>
        <begin position="65"/>
        <end position="100"/>
    </location>
</feature>
<feature type="region of interest" description="Disordered" evidence="1">
    <location>
        <begin position="1"/>
        <end position="47"/>
    </location>
</feature>
<proteinExistence type="predicted"/>
<dbReference type="AlphaFoldDB" id="A0A0A9D6D6"/>
<accession>A0A0A9D6D6</accession>
<sequence length="144" mass="15818">MKKVVCDPEVEEVDDGPRRAGGASEDGEDEEPREEKDEDIGRPHARVHEPLRVLVQIRRRERLHVQLRHRRGPQQSPIASSLPAPTSADGRTEHTRSSKLCGRVRSAAAAALRWRGFIGDRSIGGGREGGMEAVAARSKMGAKN</sequence>
<name>A0A0A9D6D6_ARUDO</name>
<evidence type="ECO:0000256" key="1">
    <source>
        <dbReference type="SAM" id="MobiDB-lite"/>
    </source>
</evidence>
<feature type="compositionally biased region" description="Basic and acidic residues" evidence="1">
    <location>
        <begin position="33"/>
        <end position="47"/>
    </location>
</feature>
<protein>
    <submittedName>
        <fullName evidence="2">Uncharacterized protein</fullName>
    </submittedName>
</protein>
<reference evidence="2" key="1">
    <citation type="submission" date="2014-09" db="EMBL/GenBank/DDBJ databases">
        <authorList>
            <person name="Magalhaes I.L.F."/>
            <person name="Oliveira U."/>
            <person name="Santos F.R."/>
            <person name="Vidigal T.H.D.A."/>
            <person name="Brescovit A.D."/>
            <person name="Santos A.J."/>
        </authorList>
    </citation>
    <scope>NUCLEOTIDE SEQUENCE</scope>
    <source>
        <tissue evidence="2">Shoot tissue taken approximately 20 cm above the soil surface</tissue>
    </source>
</reference>
<organism evidence="2">
    <name type="scientific">Arundo donax</name>
    <name type="common">Giant reed</name>
    <name type="synonym">Donax arundinaceus</name>
    <dbReference type="NCBI Taxonomy" id="35708"/>
    <lineage>
        <taxon>Eukaryota</taxon>
        <taxon>Viridiplantae</taxon>
        <taxon>Streptophyta</taxon>
        <taxon>Embryophyta</taxon>
        <taxon>Tracheophyta</taxon>
        <taxon>Spermatophyta</taxon>
        <taxon>Magnoliopsida</taxon>
        <taxon>Liliopsida</taxon>
        <taxon>Poales</taxon>
        <taxon>Poaceae</taxon>
        <taxon>PACMAD clade</taxon>
        <taxon>Arundinoideae</taxon>
        <taxon>Arundineae</taxon>
        <taxon>Arundo</taxon>
    </lineage>
</organism>
<evidence type="ECO:0000313" key="2">
    <source>
        <dbReference type="EMBL" id="JAD83391.1"/>
    </source>
</evidence>
<dbReference type="EMBL" id="GBRH01214504">
    <property type="protein sequence ID" value="JAD83391.1"/>
    <property type="molecule type" value="Transcribed_RNA"/>
</dbReference>